<organism evidence="2 3">
    <name type="scientific">Agrocybe pediades</name>
    <dbReference type="NCBI Taxonomy" id="84607"/>
    <lineage>
        <taxon>Eukaryota</taxon>
        <taxon>Fungi</taxon>
        <taxon>Dikarya</taxon>
        <taxon>Basidiomycota</taxon>
        <taxon>Agaricomycotina</taxon>
        <taxon>Agaricomycetes</taxon>
        <taxon>Agaricomycetidae</taxon>
        <taxon>Agaricales</taxon>
        <taxon>Agaricineae</taxon>
        <taxon>Strophariaceae</taxon>
        <taxon>Agrocybe</taxon>
    </lineage>
</organism>
<evidence type="ECO:0000313" key="3">
    <source>
        <dbReference type="Proteomes" id="UP000521872"/>
    </source>
</evidence>
<comment type="caution">
    <text evidence="2">The sequence shown here is derived from an EMBL/GenBank/DDBJ whole genome shotgun (WGS) entry which is preliminary data.</text>
</comment>
<sequence>MKFTIVATLLPMAATYIFGMVAAYPVGTYSTNEISERDVMSSDHNFALRRGFKTEEIDARGMISFLSKFKTSKAEKERIKKKKAASKDYKDIGKQIASEAKKEMGKNNYNVKVNYYGAGHAQHGEKAKKAVQAGWHSHKNLQQWKIADVSVTPLPSGRKMATARFHNGDGKTGASTTYLFD</sequence>
<protein>
    <submittedName>
        <fullName evidence="2">Uncharacterized protein</fullName>
    </submittedName>
</protein>
<accession>A0A8H4QG89</accession>
<dbReference type="AlphaFoldDB" id="A0A8H4QG89"/>
<reference evidence="2 3" key="1">
    <citation type="submission" date="2019-12" db="EMBL/GenBank/DDBJ databases">
        <authorList>
            <person name="Floudas D."/>
            <person name="Bentzer J."/>
            <person name="Ahren D."/>
            <person name="Johansson T."/>
            <person name="Persson P."/>
            <person name="Tunlid A."/>
        </authorList>
    </citation>
    <scope>NUCLEOTIDE SEQUENCE [LARGE SCALE GENOMIC DNA]</scope>
    <source>
        <strain evidence="2 3">CBS 102.39</strain>
    </source>
</reference>
<feature type="region of interest" description="Disordered" evidence="1">
    <location>
        <begin position="162"/>
        <end position="181"/>
    </location>
</feature>
<evidence type="ECO:0000313" key="2">
    <source>
        <dbReference type="EMBL" id="KAF4610156.1"/>
    </source>
</evidence>
<gene>
    <name evidence="2" type="ORF">D9613_010238</name>
</gene>
<evidence type="ECO:0000256" key="1">
    <source>
        <dbReference type="SAM" id="MobiDB-lite"/>
    </source>
</evidence>
<dbReference type="Proteomes" id="UP000521872">
    <property type="component" value="Unassembled WGS sequence"/>
</dbReference>
<keyword evidence="3" id="KW-1185">Reference proteome</keyword>
<proteinExistence type="predicted"/>
<name>A0A8H4QG89_9AGAR</name>
<dbReference type="EMBL" id="JAACJL010000059">
    <property type="protein sequence ID" value="KAF4610156.1"/>
    <property type="molecule type" value="Genomic_DNA"/>
</dbReference>